<organism evidence="1 2">
    <name type="scientific">Rickenella mellea</name>
    <dbReference type="NCBI Taxonomy" id="50990"/>
    <lineage>
        <taxon>Eukaryota</taxon>
        <taxon>Fungi</taxon>
        <taxon>Dikarya</taxon>
        <taxon>Basidiomycota</taxon>
        <taxon>Agaricomycotina</taxon>
        <taxon>Agaricomycetes</taxon>
        <taxon>Hymenochaetales</taxon>
        <taxon>Rickenellaceae</taxon>
        <taxon>Rickenella</taxon>
    </lineage>
</organism>
<reference evidence="1 2" key="1">
    <citation type="submission" date="2018-06" db="EMBL/GenBank/DDBJ databases">
        <title>A transcriptomic atlas of mushroom development highlights an independent origin of complex multicellularity.</title>
        <authorList>
            <consortium name="DOE Joint Genome Institute"/>
            <person name="Krizsan K."/>
            <person name="Almasi E."/>
            <person name="Merenyi Z."/>
            <person name="Sahu N."/>
            <person name="Viragh M."/>
            <person name="Koszo T."/>
            <person name="Mondo S."/>
            <person name="Kiss B."/>
            <person name="Balint B."/>
            <person name="Kues U."/>
            <person name="Barry K."/>
            <person name="Hegedus J.C."/>
            <person name="Henrissat B."/>
            <person name="Johnson J."/>
            <person name="Lipzen A."/>
            <person name="Ohm R."/>
            <person name="Nagy I."/>
            <person name="Pangilinan J."/>
            <person name="Yan J."/>
            <person name="Xiong Y."/>
            <person name="Grigoriev I.V."/>
            <person name="Hibbett D.S."/>
            <person name="Nagy L.G."/>
        </authorList>
    </citation>
    <scope>NUCLEOTIDE SEQUENCE [LARGE SCALE GENOMIC DNA]</scope>
    <source>
        <strain evidence="1 2">SZMC22713</strain>
    </source>
</reference>
<dbReference type="EMBL" id="ML170258">
    <property type="protein sequence ID" value="TDL15895.1"/>
    <property type="molecule type" value="Genomic_DNA"/>
</dbReference>
<dbReference type="VEuPathDB" id="FungiDB:BD410DRAFT_82201"/>
<accession>A0A4Y7PKY4</accession>
<sequence length="246" mass="27860">MQIALAVCPRLQFLDINGPISEHAFENFLHRVSSTLRAHHRTSWAQGFVGESSYTPTAHHPGKIHLPQLSAFCWTALAGRKFSFSRFNMSALTHLSIGGTSTPDILGQILESAARDSILSLHLDNVGDDVLSIALRAPRLQFLKYRIHSTSMVWLDVQMCHGSLREISISYDAFDPPFITAEEICRDHFRPISKRMFPILRTVTVAPLVGPPKVLWVYDLENGRRLKDGDTFRPMKLYIRVPCPRR</sequence>
<protein>
    <submittedName>
        <fullName evidence="1">Uncharacterized protein</fullName>
    </submittedName>
</protein>
<keyword evidence="2" id="KW-1185">Reference proteome</keyword>
<proteinExistence type="predicted"/>
<dbReference type="AlphaFoldDB" id="A0A4Y7PKY4"/>
<dbReference type="Proteomes" id="UP000294933">
    <property type="component" value="Unassembled WGS sequence"/>
</dbReference>
<evidence type="ECO:0000313" key="2">
    <source>
        <dbReference type="Proteomes" id="UP000294933"/>
    </source>
</evidence>
<name>A0A4Y7PKY4_9AGAM</name>
<gene>
    <name evidence="1" type="ORF">BD410DRAFT_82201</name>
</gene>
<evidence type="ECO:0000313" key="1">
    <source>
        <dbReference type="EMBL" id="TDL15895.1"/>
    </source>
</evidence>